<evidence type="ECO:0008006" key="2">
    <source>
        <dbReference type="Google" id="ProtNLM"/>
    </source>
</evidence>
<gene>
    <name evidence="1" type="ORF">AVDCRST_MAG93-4278</name>
</gene>
<name>A0A6J4K5K6_9CHLR</name>
<feature type="non-terminal residue" evidence="1">
    <location>
        <position position="429"/>
    </location>
</feature>
<dbReference type="EMBL" id="CADCTR010001439">
    <property type="protein sequence ID" value="CAA9296209.1"/>
    <property type="molecule type" value="Genomic_DNA"/>
</dbReference>
<reference evidence="1" key="1">
    <citation type="submission" date="2020-02" db="EMBL/GenBank/DDBJ databases">
        <authorList>
            <person name="Meier V. D."/>
        </authorList>
    </citation>
    <scope>NUCLEOTIDE SEQUENCE</scope>
    <source>
        <strain evidence="1">AVDCRST_MAG93</strain>
    </source>
</reference>
<organism evidence="1">
    <name type="scientific">uncultured Chloroflexia bacterium</name>
    <dbReference type="NCBI Taxonomy" id="1672391"/>
    <lineage>
        <taxon>Bacteria</taxon>
        <taxon>Bacillati</taxon>
        <taxon>Chloroflexota</taxon>
        <taxon>Chloroflexia</taxon>
        <taxon>environmental samples</taxon>
    </lineage>
</organism>
<accession>A0A6J4K5K6</accession>
<sequence length="429" mass="48279">MRHPSTPKPELLRWLQMQGDADRRILAQSWDLPPNDDSAALAAALVEPERVHAQWERLNADERAALAQVLQDGAVPVAIIERRWGPVREPTRFANPRAYLQALDSPATTTERLYMMGLLVRGQDERGPVYRVLNDFVALLPAPPPRERTLSIAGVSRPDVVHHGPLAEIERTILALLSLAYEGASQTLDDGALNAASVRKVAAKLTPGSDRRNMRREADWPWAVFVRTLAVEAGLLRRGDDGQLHVAAGALQWLQRPQSARINVLFQAWMRSSFNELALWGELVWRSPPLSLRLPESRRTLIDLLASLPPETWYTLDDTIAEIERVEPEFLRRDGRYDTWLVYDEREQLVSGLQHWWRIEGCFVQLVVVHILHWLGLVDLSGGEPCMFQWTSLGAHLLHNAPAPPERPAEPLVVQATFEIICPPGASLL</sequence>
<proteinExistence type="predicted"/>
<protein>
    <recommendedName>
        <fullName evidence="2">Helicase XPB/Ssl2 N-terminal domain-containing protein</fullName>
    </recommendedName>
</protein>
<evidence type="ECO:0000313" key="1">
    <source>
        <dbReference type="EMBL" id="CAA9296209.1"/>
    </source>
</evidence>
<dbReference type="AlphaFoldDB" id="A0A6J4K5K6"/>